<dbReference type="InterPro" id="IPR000782">
    <property type="entry name" value="FAS1_domain"/>
</dbReference>
<feature type="signal peptide" evidence="1">
    <location>
        <begin position="1"/>
        <end position="18"/>
    </location>
</feature>
<dbReference type="AlphaFoldDB" id="A0AAE0SUA5"/>
<dbReference type="FunFam" id="2.30.180.10:FF:000032">
    <property type="entry name" value="Fasciclin domain-containing protein, putative"/>
    <property type="match status" value="1"/>
</dbReference>
<dbReference type="Proteomes" id="UP001195483">
    <property type="component" value="Unassembled WGS sequence"/>
</dbReference>
<dbReference type="Gene3D" id="2.30.180.10">
    <property type="entry name" value="FAS1 domain"/>
    <property type="match status" value="2"/>
</dbReference>
<feature type="chain" id="PRO_5042216244" description="FAS1 domain-containing protein" evidence="1">
    <location>
        <begin position="19"/>
        <end position="265"/>
    </location>
</feature>
<reference evidence="3" key="3">
    <citation type="submission" date="2023-05" db="EMBL/GenBank/DDBJ databases">
        <authorList>
            <person name="Smith C.H."/>
        </authorList>
    </citation>
    <scope>NUCLEOTIDE SEQUENCE</scope>
    <source>
        <strain evidence="3">CHS0354</strain>
        <tissue evidence="3">Mantle</tissue>
    </source>
</reference>
<dbReference type="InterPro" id="IPR036378">
    <property type="entry name" value="FAS1_dom_sf"/>
</dbReference>
<evidence type="ECO:0000259" key="2">
    <source>
        <dbReference type="PROSITE" id="PS50213"/>
    </source>
</evidence>
<dbReference type="PANTHER" id="PTHR10900">
    <property type="entry name" value="PERIOSTIN-RELATED"/>
    <property type="match status" value="1"/>
</dbReference>
<dbReference type="PROSITE" id="PS50213">
    <property type="entry name" value="FAS1"/>
    <property type="match status" value="2"/>
</dbReference>
<dbReference type="PANTHER" id="PTHR10900:SF77">
    <property type="entry name" value="FI19380P1"/>
    <property type="match status" value="1"/>
</dbReference>
<proteinExistence type="predicted"/>
<dbReference type="Pfam" id="PF02469">
    <property type="entry name" value="Fasciclin"/>
    <property type="match status" value="2"/>
</dbReference>
<dbReference type="SMART" id="SM00554">
    <property type="entry name" value="FAS1"/>
    <property type="match status" value="2"/>
</dbReference>
<protein>
    <recommendedName>
        <fullName evidence="2">FAS1 domain-containing protein</fullName>
    </recommendedName>
</protein>
<accession>A0AAE0SUA5</accession>
<keyword evidence="4" id="KW-1185">Reference proteome</keyword>
<feature type="domain" description="FAS1" evidence="2">
    <location>
        <begin position="188"/>
        <end position="255"/>
    </location>
</feature>
<organism evidence="3 4">
    <name type="scientific">Potamilus streckersoni</name>
    <dbReference type="NCBI Taxonomy" id="2493646"/>
    <lineage>
        <taxon>Eukaryota</taxon>
        <taxon>Metazoa</taxon>
        <taxon>Spiralia</taxon>
        <taxon>Lophotrochozoa</taxon>
        <taxon>Mollusca</taxon>
        <taxon>Bivalvia</taxon>
        <taxon>Autobranchia</taxon>
        <taxon>Heteroconchia</taxon>
        <taxon>Palaeoheterodonta</taxon>
        <taxon>Unionida</taxon>
        <taxon>Unionoidea</taxon>
        <taxon>Unionidae</taxon>
        <taxon>Ambleminae</taxon>
        <taxon>Lampsilini</taxon>
        <taxon>Potamilus</taxon>
    </lineage>
</organism>
<keyword evidence="1" id="KW-0732">Signal</keyword>
<gene>
    <name evidence="3" type="ORF">CHS0354_040058</name>
</gene>
<evidence type="ECO:0000256" key="1">
    <source>
        <dbReference type="SAM" id="SignalP"/>
    </source>
</evidence>
<dbReference type="InterPro" id="IPR050904">
    <property type="entry name" value="Adhesion/Biosynth-related"/>
</dbReference>
<name>A0AAE0SUA5_9BIVA</name>
<evidence type="ECO:0000313" key="4">
    <source>
        <dbReference type="Proteomes" id="UP001195483"/>
    </source>
</evidence>
<comment type="caution">
    <text evidence="3">The sequence shown here is derived from an EMBL/GenBank/DDBJ whole genome shotgun (WGS) entry which is preliminary data.</text>
</comment>
<reference evidence="3" key="2">
    <citation type="journal article" date="2021" name="Genome Biol. Evol.">
        <title>Developing a high-quality reference genome for a parasitic bivalve with doubly uniparental inheritance (Bivalvia: Unionida).</title>
        <authorList>
            <person name="Smith C.H."/>
        </authorList>
    </citation>
    <scope>NUCLEOTIDE SEQUENCE</scope>
    <source>
        <strain evidence="3">CHS0354</strain>
        <tissue evidence="3">Mantle</tissue>
    </source>
</reference>
<dbReference type="SUPFAM" id="SSF82153">
    <property type="entry name" value="FAS1 domain"/>
    <property type="match status" value="2"/>
</dbReference>
<dbReference type="EMBL" id="JAEAOA010002328">
    <property type="protein sequence ID" value="KAK3597683.1"/>
    <property type="molecule type" value="Genomic_DNA"/>
</dbReference>
<reference evidence="3" key="1">
    <citation type="journal article" date="2021" name="Genome Biol. Evol.">
        <title>A High-Quality Reference Genome for a Parasitic Bivalve with Doubly Uniparental Inheritance (Bivalvia: Unionida).</title>
        <authorList>
            <person name="Smith C.H."/>
        </authorList>
    </citation>
    <scope>NUCLEOTIDE SEQUENCE</scope>
    <source>
        <strain evidence="3">CHS0354</strain>
    </source>
</reference>
<evidence type="ECO:0000313" key="3">
    <source>
        <dbReference type="EMBL" id="KAK3597683.1"/>
    </source>
</evidence>
<feature type="domain" description="FAS1" evidence="2">
    <location>
        <begin position="18"/>
        <end position="148"/>
    </location>
</feature>
<sequence>MRELSLSYVLCLLGWAHCLPNLMDLIASSNASTFLGLIDKAGFADVLREQGPFTVLVPTNAAFAKVPQRDLDLVESDPGKLADMLQYHVVKGDVFTWDLATSEHLQSLNGHVIRVYTTGNKHYFNQAAAVKEELQASNGVLYLIDEVLNVPEGMIAQVLANPDYNTSEFLSLLVKAHLDSYFNNTSLLIDYHVHPGTLHASSITKDGTLSTRYPGHVIGIKVDSSGNAKLNNIAELLQTDIEADNGVIHVISHVLIPSSMASIVG</sequence>